<sequence length="330" mass="35195">MAPPPPGAPAILTYFAEPARSVAEMVSTVLAELERAAIELFPAWLPGAENIAGPGGAGADAVRFLALRLASSTHHFGPFLAHLAERALTGAPTGPSGRPAPSARAVRFAAEVRAAGLARVLAAGFGRPHTALLVHVPEGLSPAGEEILVAACEWLAERADLGVWLTGAGLSHVDRVETVTLSPAGHLTPDPVRGARPPSTGAIRYPAVAGIPHPASKVEKALEAALATCHWAHGRAWNQTYQSHPLINPIRVDLLWRQERCVIEIDGPEHRHQHRHAADRERDLRLAKDGYAVLRITNAEVLTDIRGVVGRLERFVRSRSADTLEGSRHA</sequence>
<comment type="caution">
    <text evidence="2">The sequence shown here is derived from an EMBL/GenBank/DDBJ whole genome shotgun (WGS) entry which is preliminary data.</text>
</comment>
<dbReference type="Proteomes" id="UP001595891">
    <property type="component" value="Unassembled WGS sequence"/>
</dbReference>
<feature type="domain" description="DUF559" evidence="1">
    <location>
        <begin position="248"/>
        <end position="314"/>
    </location>
</feature>
<keyword evidence="2" id="KW-0255">Endonuclease</keyword>
<dbReference type="EMBL" id="JBHSFN010000002">
    <property type="protein sequence ID" value="MFC4585201.1"/>
    <property type="molecule type" value="Genomic_DNA"/>
</dbReference>
<protein>
    <submittedName>
        <fullName evidence="2">Endonuclease domain-containing protein</fullName>
    </submittedName>
</protein>
<dbReference type="GO" id="GO:0004519">
    <property type="term" value="F:endonuclease activity"/>
    <property type="evidence" value="ECO:0007669"/>
    <property type="project" value="UniProtKB-KW"/>
</dbReference>
<dbReference type="Gene3D" id="3.40.960.10">
    <property type="entry name" value="VSR Endonuclease"/>
    <property type="match status" value="1"/>
</dbReference>
<dbReference type="InterPro" id="IPR047216">
    <property type="entry name" value="Endonuclease_DUF559_bact"/>
</dbReference>
<organism evidence="2 3">
    <name type="scientific">Sphaerisporangium corydalis</name>
    <dbReference type="NCBI Taxonomy" id="1441875"/>
    <lineage>
        <taxon>Bacteria</taxon>
        <taxon>Bacillati</taxon>
        <taxon>Actinomycetota</taxon>
        <taxon>Actinomycetes</taxon>
        <taxon>Streptosporangiales</taxon>
        <taxon>Streptosporangiaceae</taxon>
        <taxon>Sphaerisporangium</taxon>
    </lineage>
</organism>
<reference evidence="3" key="1">
    <citation type="journal article" date="2019" name="Int. J. Syst. Evol. Microbiol.">
        <title>The Global Catalogue of Microorganisms (GCM) 10K type strain sequencing project: providing services to taxonomists for standard genome sequencing and annotation.</title>
        <authorList>
            <consortium name="The Broad Institute Genomics Platform"/>
            <consortium name="The Broad Institute Genome Sequencing Center for Infectious Disease"/>
            <person name="Wu L."/>
            <person name="Ma J."/>
        </authorList>
    </citation>
    <scope>NUCLEOTIDE SEQUENCE [LARGE SCALE GENOMIC DNA]</scope>
    <source>
        <strain evidence="3">CCUG 49560</strain>
    </source>
</reference>
<accession>A0ABV9E6R5</accession>
<dbReference type="PANTHER" id="PTHR38590:SF1">
    <property type="entry name" value="BLL0828 PROTEIN"/>
    <property type="match status" value="1"/>
</dbReference>
<dbReference type="InterPro" id="IPR007569">
    <property type="entry name" value="DUF559"/>
</dbReference>
<proteinExistence type="predicted"/>
<name>A0ABV9E6R5_9ACTN</name>
<evidence type="ECO:0000313" key="2">
    <source>
        <dbReference type="EMBL" id="MFC4585201.1"/>
    </source>
</evidence>
<dbReference type="RefSeq" id="WP_262847495.1">
    <property type="nucleotide sequence ID" value="NZ_JANZYP010000064.1"/>
</dbReference>
<dbReference type="InterPro" id="IPR011335">
    <property type="entry name" value="Restrct_endonuc-II-like"/>
</dbReference>
<gene>
    <name evidence="2" type="ORF">ACFO8L_03900</name>
</gene>
<evidence type="ECO:0000259" key="1">
    <source>
        <dbReference type="Pfam" id="PF04480"/>
    </source>
</evidence>
<dbReference type="PANTHER" id="PTHR38590">
    <property type="entry name" value="BLL0828 PROTEIN"/>
    <property type="match status" value="1"/>
</dbReference>
<evidence type="ECO:0000313" key="3">
    <source>
        <dbReference type="Proteomes" id="UP001595891"/>
    </source>
</evidence>
<keyword evidence="3" id="KW-1185">Reference proteome</keyword>
<keyword evidence="2" id="KW-0540">Nuclease</keyword>
<dbReference type="Pfam" id="PF04480">
    <property type="entry name" value="DUF559"/>
    <property type="match status" value="1"/>
</dbReference>
<keyword evidence="2" id="KW-0378">Hydrolase</keyword>
<dbReference type="SUPFAM" id="SSF52980">
    <property type="entry name" value="Restriction endonuclease-like"/>
    <property type="match status" value="1"/>
</dbReference>